<evidence type="ECO:0000256" key="7">
    <source>
        <dbReference type="RuleBase" id="RU363032"/>
    </source>
</evidence>
<keyword evidence="2 7" id="KW-0813">Transport</keyword>
<comment type="subcellular location">
    <subcellularLocation>
        <location evidence="1 7">Cell membrane</location>
        <topology evidence="1 7">Multi-pass membrane protein</topology>
    </subcellularLocation>
</comment>
<evidence type="ECO:0000313" key="9">
    <source>
        <dbReference type="EMBL" id="TDF89479.1"/>
    </source>
</evidence>
<keyword evidence="10" id="KW-1185">Reference proteome</keyword>
<evidence type="ECO:0000313" key="10">
    <source>
        <dbReference type="Proteomes" id="UP000295511"/>
    </source>
</evidence>
<dbReference type="OrthoDB" id="3524874at2"/>
<evidence type="ECO:0000256" key="5">
    <source>
        <dbReference type="ARBA" id="ARBA00022989"/>
    </source>
</evidence>
<protein>
    <submittedName>
        <fullName evidence="9">Carbohydrate ABC transporter permease</fullName>
    </submittedName>
</protein>
<evidence type="ECO:0000256" key="4">
    <source>
        <dbReference type="ARBA" id="ARBA00022692"/>
    </source>
</evidence>
<feature type="transmembrane region" description="Helical" evidence="7">
    <location>
        <begin position="136"/>
        <end position="157"/>
    </location>
</feature>
<dbReference type="Gene3D" id="1.10.3720.10">
    <property type="entry name" value="MetI-like"/>
    <property type="match status" value="1"/>
</dbReference>
<feature type="transmembrane region" description="Helical" evidence="7">
    <location>
        <begin position="70"/>
        <end position="94"/>
    </location>
</feature>
<dbReference type="Pfam" id="PF00528">
    <property type="entry name" value="BPD_transp_1"/>
    <property type="match status" value="1"/>
</dbReference>
<keyword evidence="5 7" id="KW-1133">Transmembrane helix</keyword>
<dbReference type="PANTHER" id="PTHR43744">
    <property type="entry name" value="ABC TRANSPORTER PERMEASE PROTEIN MG189-RELATED-RELATED"/>
    <property type="match status" value="1"/>
</dbReference>
<organism evidence="9 10">
    <name type="scientific">Arthrobacter terricola</name>
    <dbReference type="NCBI Taxonomy" id="2547396"/>
    <lineage>
        <taxon>Bacteria</taxon>
        <taxon>Bacillati</taxon>
        <taxon>Actinomycetota</taxon>
        <taxon>Actinomycetes</taxon>
        <taxon>Micrococcales</taxon>
        <taxon>Micrococcaceae</taxon>
        <taxon>Arthrobacter</taxon>
    </lineage>
</organism>
<dbReference type="PROSITE" id="PS50928">
    <property type="entry name" value="ABC_TM1"/>
    <property type="match status" value="1"/>
</dbReference>
<feature type="domain" description="ABC transmembrane type-1" evidence="8">
    <location>
        <begin position="66"/>
        <end position="257"/>
    </location>
</feature>
<comment type="caution">
    <text evidence="9">The sequence shown here is derived from an EMBL/GenBank/DDBJ whole genome shotgun (WGS) entry which is preliminary data.</text>
</comment>
<feature type="transmembrane region" description="Helical" evidence="7">
    <location>
        <begin position="235"/>
        <end position="256"/>
    </location>
</feature>
<reference evidence="9 10" key="1">
    <citation type="submission" date="2019-03" db="EMBL/GenBank/DDBJ databases">
        <title>Whole genome sequence of Arthrobacter sp JH1-1.</title>
        <authorList>
            <person name="Trinh H.N."/>
        </authorList>
    </citation>
    <scope>NUCLEOTIDE SEQUENCE [LARGE SCALE GENOMIC DNA]</scope>
    <source>
        <strain evidence="9 10">JH1-1</strain>
    </source>
</reference>
<gene>
    <name evidence="9" type="ORF">E1809_22850</name>
</gene>
<comment type="similarity">
    <text evidence="7">Belongs to the binding-protein-dependent transport system permease family.</text>
</comment>
<evidence type="ECO:0000259" key="8">
    <source>
        <dbReference type="PROSITE" id="PS50928"/>
    </source>
</evidence>
<keyword evidence="4 7" id="KW-0812">Transmembrane</keyword>
<dbReference type="EMBL" id="SMRU01000039">
    <property type="protein sequence ID" value="TDF89479.1"/>
    <property type="molecule type" value="Genomic_DNA"/>
</dbReference>
<evidence type="ECO:0000256" key="3">
    <source>
        <dbReference type="ARBA" id="ARBA00022475"/>
    </source>
</evidence>
<dbReference type="SUPFAM" id="SSF161098">
    <property type="entry name" value="MetI-like"/>
    <property type="match status" value="1"/>
</dbReference>
<evidence type="ECO:0000256" key="6">
    <source>
        <dbReference type="ARBA" id="ARBA00023136"/>
    </source>
</evidence>
<dbReference type="AlphaFoldDB" id="A0A4R5K757"/>
<dbReference type="InterPro" id="IPR035906">
    <property type="entry name" value="MetI-like_sf"/>
</dbReference>
<keyword evidence="6 7" id="KW-0472">Membrane</keyword>
<dbReference type="CDD" id="cd06261">
    <property type="entry name" value="TM_PBP2"/>
    <property type="match status" value="1"/>
</dbReference>
<evidence type="ECO:0000256" key="1">
    <source>
        <dbReference type="ARBA" id="ARBA00004651"/>
    </source>
</evidence>
<sequence>MAMTSVRVLLVAAGALFMIAPFLIMVSTSFEPDTALLPSPPHFFPQNLTFSNYLDAWNGSDFGRYFLNSAYVSVLTTVASVAISAMTAFAFARFDFPAKNLVYGILLAGLMIPGIVVIVPQFILAKSLGLVDSLNGLVFFYTAGQIAFTTFLLRAFFERVPIELDEAMTIDGAGTLRKFLRLYLPLGRPALATAGVFSFLGAWDEYVWALTVISDSSKRTLPLGIAAFQGEHSTAWGLVFAASTIAVIPVVAVYIAGQRHLISGLTAGAVK</sequence>
<dbReference type="GO" id="GO:0005886">
    <property type="term" value="C:plasma membrane"/>
    <property type="evidence" value="ECO:0007669"/>
    <property type="project" value="UniProtKB-SubCell"/>
</dbReference>
<dbReference type="GO" id="GO:0055085">
    <property type="term" value="P:transmembrane transport"/>
    <property type="evidence" value="ECO:0007669"/>
    <property type="project" value="InterPro"/>
</dbReference>
<dbReference type="InterPro" id="IPR000515">
    <property type="entry name" value="MetI-like"/>
</dbReference>
<name>A0A4R5K757_9MICC</name>
<proteinExistence type="inferred from homology"/>
<evidence type="ECO:0000256" key="2">
    <source>
        <dbReference type="ARBA" id="ARBA00022448"/>
    </source>
</evidence>
<accession>A0A4R5K757</accession>
<dbReference type="Proteomes" id="UP000295511">
    <property type="component" value="Unassembled WGS sequence"/>
</dbReference>
<keyword evidence="3" id="KW-1003">Cell membrane</keyword>
<dbReference type="PANTHER" id="PTHR43744:SF12">
    <property type="entry name" value="ABC TRANSPORTER PERMEASE PROTEIN MG189-RELATED"/>
    <property type="match status" value="1"/>
</dbReference>
<feature type="transmembrane region" description="Helical" evidence="7">
    <location>
        <begin position="182"/>
        <end position="203"/>
    </location>
</feature>
<feature type="transmembrane region" description="Helical" evidence="7">
    <location>
        <begin position="101"/>
        <end position="124"/>
    </location>
</feature>